<dbReference type="EMBL" id="FOYW01000001">
    <property type="protein sequence ID" value="SFR48054.1"/>
    <property type="molecule type" value="Genomic_DNA"/>
</dbReference>
<dbReference type="Proteomes" id="UP000198644">
    <property type="component" value="Unassembled WGS sequence"/>
</dbReference>
<sequence length="67" mass="7279">MLHSRNCPSSSRQIRSPCDLSLVVHDEISSVLTRPAGHAQLPITVIVDITEGRRRRVVPVAPPKTAG</sequence>
<gene>
    <name evidence="1" type="ORF">SAMN05216203_0695</name>
</gene>
<name>A0A1I6H0S7_9GAMM</name>
<proteinExistence type="predicted"/>
<reference evidence="1 2" key="1">
    <citation type="submission" date="2016-10" db="EMBL/GenBank/DDBJ databases">
        <authorList>
            <person name="de Groot N.N."/>
        </authorList>
    </citation>
    <scope>NUCLEOTIDE SEQUENCE [LARGE SCALE GENOMIC DNA]</scope>
    <source>
        <strain evidence="1 2">CGMCC 1.9167</strain>
    </source>
</reference>
<keyword evidence="2" id="KW-1185">Reference proteome</keyword>
<dbReference type="AlphaFoldDB" id="A0A1I6H0S7"/>
<protein>
    <submittedName>
        <fullName evidence="1">Uncharacterized protein</fullName>
    </submittedName>
</protein>
<evidence type="ECO:0000313" key="1">
    <source>
        <dbReference type="EMBL" id="SFR48054.1"/>
    </source>
</evidence>
<organism evidence="1 2">
    <name type="scientific">Marinobacter daqiaonensis</name>
    <dbReference type="NCBI Taxonomy" id="650891"/>
    <lineage>
        <taxon>Bacteria</taxon>
        <taxon>Pseudomonadati</taxon>
        <taxon>Pseudomonadota</taxon>
        <taxon>Gammaproteobacteria</taxon>
        <taxon>Pseudomonadales</taxon>
        <taxon>Marinobacteraceae</taxon>
        <taxon>Marinobacter</taxon>
    </lineage>
</organism>
<dbReference type="RefSeq" id="WP_167812691.1">
    <property type="nucleotide sequence ID" value="NZ_FOYW01000001.1"/>
</dbReference>
<accession>A0A1I6H0S7</accession>
<evidence type="ECO:0000313" key="2">
    <source>
        <dbReference type="Proteomes" id="UP000198644"/>
    </source>
</evidence>